<name>Q0HS16_SHESR</name>
<proteinExistence type="predicted"/>
<dbReference type="HOGENOM" id="CLU_145991_1_0_6"/>
<organism evidence="1">
    <name type="scientific">Shewanella sp. (strain MR-7)</name>
    <dbReference type="NCBI Taxonomy" id="60481"/>
    <lineage>
        <taxon>Bacteria</taxon>
        <taxon>Pseudomonadati</taxon>
        <taxon>Pseudomonadota</taxon>
        <taxon>Gammaproteobacteria</taxon>
        <taxon>Alteromonadales</taxon>
        <taxon>Shewanellaceae</taxon>
        <taxon>Shewanella</taxon>
    </lineage>
</organism>
<dbReference type="EMBL" id="CP000444">
    <property type="protein sequence ID" value="ABI44089.1"/>
    <property type="molecule type" value="Genomic_DNA"/>
</dbReference>
<sequence>MPIKSDMTGLKKLAENAKKMHGTNDVKLTVLMPPEFISNYSQFESVEQMFDLSGFKVESKEDFAAIPDNEWEDFIVNNTSFNSWEEMQKQAMTEYAKKQLFKGI</sequence>
<protein>
    <submittedName>
        <fullName evidence="1">Uncharacterized protein</fullName>
    </submittedName>
</protein>
<reference evidence="1" key="1">
    <citation type="submission" date="2006-08" db="EMBL/GenBank/DDBJ databases">
        <title>Complete sequence of Chromosome1 of Shewanella sp. MR-7.</title>
        <authorList>
            <consortium name="US DOE Joint Genome Institute"/>
            <person name="Copeland A."/>
            <person name="Lucas S."/>
            <person name="Lapidus A."/>
            <person name="Barry K."/>
            <person name="Detter J.C."/>
            <person name="Glavina del Rio T."/>
            <person name="Hammon N."/>
            <person name="Israni S."/>
            <person name="Dalin E."/>
            <person name="Tice H."/>
            <person name="Pitluck S."/>
            <person name="Kiss H."/>
            <person name="Brettin T."/>
            <person name="Bruce D."/>
            <person name="Han C."/>
            <person name="Tapia R."/>
            <person name="Gilna P."/>
            <person name="Schmutz J."/>
            <person name="Larimer F."/>
            <person name="Land M."/>
            <person name="Hauser L."/>
            <person name="Kyrpides N."/>
            <person name="Mikhailova N."/>
            <person name="Nealson K."/>
            <person name="Konstantinidis K."/>
            <person name="Klappenbach J."/>
            <person name="Tiedje J."/>
            <person name="Richardson P."/>
        </authorList>
    </citation>
    <scope>NUCLEOTIDE SEQUENCE</scope>
    <source>
        <strain evidence="1">MR-7</strain>
    </source>
</reference>
<gene>
    <name evidence="1" type="ordered locus">Shewmr7_3105</name>
</gene>
<dbReference type="KEGG" id="shm:Shewmr7_3105"/>
<accession>Q0HS16</accession>
<dbReference type="AlphaFoldDB" id="Q0HS16"/>
<evidence type="ECO:0000313" key="1">
    <source>
        <dbReference type="EMBL" id="ABI44089.1"/>
    </source>
</evidence>